<sequence length="302" mass="36217">MYTENSKKIRDNNILNKEDIFDFEFSPHKDRFNDVYLKIHNIFTYEARNYNIENPIILFENNFSVNARARYSKGYNVILINSGTIVWLVENIIENEKLIKFNKLYNQAFSKIQFFNFQELIFQINILFTFHHEFAHLIQNSNQSFNWMNEQVIDSNYSIQKHSLEIDADTYSAIQIARHLIQYYEKDFKNYGINFLEFITIVLGANLFFYISAFGNSNKKLHYYENSHPHPFIRVMRVIFTVGKYYEDDKEINLTKTNIVEKMINEIFVLQNAYTTNNLPLFKEEISNNYLDIFNTVLNKNY</sequence>
<reference evidence="3" key="1">
    <citation type="submission" date="2018-11" db="EMBL/GenBank/DDBJ databases">
        <title>Proposal to divide the Flavobacteriaceae and reorganize its genera based on Amino Acid Identity values calculated from whole genome sequences.</title>
        <authorList>
            <person name="Nicholson A.C."/>
            <person name="Gulvik C.A."/>
            <person name="Whitney A.M."/>
            <person name="Sheth M."/>
            <person name="Batra D."/>
            <person name="Pryor J."/>
            <person name="Bernardet J.-F."/>
            <person name="Hugo C."/>
            <person name="Kampfer P."/>
            <person name="Newman J.D."/>
            <person name="McQuiston J.R."/>
        </authorList>
    </citation>
    <scope>NUCLEOTIDE SEQUENCE [LARGE SCALE GENOMIC DNA]</scope>
    <source>
        <strain evidence="3">H6466</strain>
    </source>
</reference>
<evidence type="ECO:0000313" key="3">
    <source>
        <dbReference type="Proteomes" id="UP000272316"/>
    </source>
</evidence>
<evidence type="ECO:0000313" key="2">
    <source>
        <dbReference type="EMBL" id="AZI55404.1"/>
    </source>
</evidence>
<evidence type="ECO:0000256" key="1">
    <source>
        <dbReference type="SAM" id="Phobius"/>
    </source>
</evidence>
<protein>
    <recommendedName>
        <fullName evidence="4">Peptidase U49</fullName>
    </recommendedName>
</protein>
<dbReference type="RefSeq" id="WP_124986457.1">
    <property type="nucleotide sequence ID" value="NZ_CP034160.1"/>
</dbReference>
<organism evidence="2 3">
    <name type="scientific">Epilithonimonas vandammei</name>
    <dbReference type="NCBI Taxonomy" id="2487072"/>
    <lineage>
        <taxon>Bacteria</taxon>
        <taxon>Pseudomonadati</taxon>
        <taxon>Bacteroidota</taxon>
        <taxon>Flavobacteriia</taxon>
        <taxon>Flavobacteriales</taxon>
        <taxon>Weeksellaceae</taxon>
        <taxon>Chryseobacterium group</taxon>
        <taxon>Epilithonimonas</taxon>
    </lineage>
</organism>
<dbReference type="EMBL" id="CP034160">
    <property type="protein sequence ID" value="AZI55404.1"/>
    <property type="molecule type" value="Genomic_DNA"/>
</dbReference>
<dbReference type="AlphaFoldDB" id="A0A3G8ZLQ3"/>
<gene>
    <name evidence="2" type="ORF">EIB75_09150</name>
</gene>
<accession>A0A3G8ZLQ3</accession>
<proteinExistence type="predicted"/>
<dbReference type="KEGG" id="eva:EIB75_09150"/>
<keyword evidence="1" id="KW-1133">Transmembrane helix</keyword>
<keyword evidence="1" id="KW-0472">Membrane</keyword>
<dbReference type="Proteomes" id="UP000272316">
    <property type="component" value="Chromosome"/>
</dbReference>
<keyword evidence="1" id="KW-0812">Transmembrane</keyword>
<name>A0A3G8ZLQ3_9FLAO</name>
<feature type="transmembrane region" description="Helical" evidence="1">
    <location>
        <begin position="191"/>
        <end position="211"/>
    </location>
</feature>
<evidence type="ECO:0008006" key="4">
    <source>
        <dbReference type="Google" id="ProtNLM"/>
    </source>
</evidence>